<dbReference type="SUPFAM" id="SSF48452">
    <property type="entry name" value="TPR-like"/>
    <property type="match status" value="1"/>
</dbReference>
<dbReference type="Proteomes" id="UP000094285">
    <property type="component" value="Unassembled WGS sequence"/>
</dbReference>
<reference evidence="2" key="1">
    <citation type="submission" date="2016-05" db="EMBL/GenBank/DDBJ databases">
        <title>Comparative genomics of biotechnologically important yeasts.</title>
        <authorList>
            <consortium name="DOE Joint Genome Institute"/>
            <person name="Riley R."/>
            <person name="Haridas S."/>
            <person name="Wolfe K.H."/>
            <person name="Lopes M.R."/>
            <person name="Hittinger C.T."/>
            <person name="Goker M."/>
            <person name="Salamov A."/>
            <person name="Wisecaver J."/>
            <person name="Long T.M."/>
            <person name="Aerts A.L."/>
            <person name="Barry K."/>
            <person name="Choi C."/>
            <person name="Clum A."/>
            <person name="Coughlan A.Y."/>
            <person name="Deshpande S."/>
            <person name="Douglass A.P."/>
            <person name="Hanson S.J."/>
            <person name="Klenk H.-P."/>
            <person name="Labutti K."/>
            <person name="Lapidus A."/>
            <person name="Lindquist E."/>
            <person name="Lipzen A."/>
            <person name="Meier-Kolthoff J.P."/>
            <person name="Ohm R.A."/>
            <person name="Otillar R.P."/>
            <person name="Pangilinan J."/>
            <person name="Peng Y."/>
            <person name="Rokas A."/>
            <person name="Rosa C.A."/>
            <person name="Scheuner C."/>
            <person name="Sibirny A.A."/>
            <person name="Slot J.C."/>
            <person name="Stielow J.B."/>
            <person name="Sun H."/>
            <person name="Kurtzman C.P."/>
            <person name="Blackwell M."/>
            <person name="Grigoriev I.V."/>
            <person name="Jeffries T.W."/>
        </authorList>
    </citation>
    <scope>NUCLEOTIDE SEQUENCE [LARGE SCALE GENOMIC DNA]</scope>
    <source>
        <strain evidence="2">NRRL Y-17324</strain>
    </source>
</reference>
<accession>A0A1E4SM65</accession>
<dbReference type="PANTHER" id="PTHR31975">
    <property type="entry name" value="BUD SITE SELECTION PROTEIN 7-RELATED"/>
    <property type="match status" value="1"/>
</dbReference>
<proteinExistence type="predicted"/>
<evidence type="ECO:0008006" key="3">
    <source>
        <dbReference type="Google" id="ProtNLM"/>
    </source>
</evidence>
<dbReference type="InterPro" id="IPR015374">
    <property type="entry name" value="ChAPs"/>
</dbReference>
<gene>
    <name evidence="1" type="ORF">CANTADRAFT_47218</name>
</gene>
<dbReference type="InterPro" id="IPR011990">
    <property type="entry name" value="TPR-like_helical_dom_sf"/>
</dbReference>
<protein>
    <recommendedName>
        <fullName evidence="3">Chaps-domain-containing protein</fullName>
    </recommendedName>
</protein>
<dbReference type="Gene3D" id="1.25.40.10">
    <property type="entry name" value="Tetratricopeptide repeat domain"/>
    <property type="match status" value="2"/>
</dbReference>
<dbReference type="STRING" id="984487.A0A1E4SM65"/>
<evidence type="ECO:0000313" key="1">
    <source>
        <dbReference type="EMBL" id="ODV80603.1"/>
    </source>
</evidence>
<organism evidence="1 2">
    <name type="scientific">Suhomyces tanzawaensis NRRL Y-17324</name>
    <dbReference type="NCBI Taxonomy" id="984487"/>
    <lineage>
        <taxon>Eukaryota</taxon>
        <taxon>Fungi</taxon>
        <taxon>Dikarya</taxon>
        <taxon>Ascomycota</taxon>
        <taxon>Saccharomycotina</taxon>
        <taxon>Pichiomycetes</taxon>
        <taxon>Debaryomycetaceae</taxon>
        <taxon>Suhomyces</taxon>
    </lineage>
</organism>
<name>A0A1E4SM65_9ASCO</name>
<dbReference type="OrthoDB" id="434695at2759"/>
<sequence>MTEARPKLFSSLPFILTPNVSSSSIPTINYDSSRKSPFTVFPSIRETNYGESLGLRAKFQEKVGSSPGYDPSGSPDLIHWGKYFGTTSNTYNQNDFTKQTASESGSGYQKHDDGYIGFYHYANGISFDYLQEDIEEYILQLIGIEVVDDKYQFKKSELASERYVHSKREMVITYCSYNIFNKSDFRARFVVHMNSSLKSTPVQIDKSYQVIPNPSGSAPGSHRKTLLYNHHTIKQLPLSYWDELKASHLIRLFHQVDNPASQLTGLVNYSNFIDSKAKLKHSVRLLAKFLNKGHLCGSNLSYGLPTICGNKGDQSKKTNHYRNNLVNTLIRLVQLDLSGAVNQYAIDEIRAIYPNCDFDYVILKLLKVQNNTNVEKQYLEVIHRHLLTNSMYTTQLGLILIEQVKFLITKEAYDQALLIAKKCVQILPLDFECWFNLTLCYILIKDYENALLMMNSLPVIINPKQDFADLDEISGTKDLFMSTFVHRLNNVNEETISDKSFKSYFPLPQVPVENYSSSRTRNKDVKISGEDMIYEGSIKKMWCDTPLFTPYLRHPINGNYFYQSPLINCSAREISSVDPQLIKLTGPSSVKGLFTSQSSGSLGFSILDFNRKSTWGRCYDLLSYFVATVGWDTIVGLKEKVFTTDLKTSDGEFVVNNGQENSPKPSVYCEKWLEQLFLIIYEDLRTIMVISSNDKQQQHSALEWEMLGLLGWGVKYNLEESISSLITSVMGTSVEGGFDYFGTVQLLEIYDEFILSETTGSRIELFNDDYDLKFFSNKLILKLSSNYFEPFVQTLETKYLSLEFVMLHLMKLISWDLRWYNYTPNYLVTKILTKLIIKYDLIFVSTGFRVVFENNKKSVKAPKKKFNSMNFFSYLSGTSKTKLEENFEFVDEDTIFDYIERLIRWIESLREE</sequence>
<dbReference type="PANTHER" id="PTHR31975:SF1">
    <property type="entry name" value="BUD SITE SELECTION PROTEIN 7-RELATED"/>
    <property type="match status" value="1"/>
</dbReference>
<keyword evidence="2" id="KW-1185">Reference proteome</keyword>
<dbReference type="GO" id="GO:0034044">
    <property type="term" value="C:exomer complex"/>
    <property type="evidence" value="ECO:0007669"/>
    <property type="project" value="UniProtKB-ARBA"/>
</dbReference>
<dbReference type="EMBL" id="KV453910">
    <property type="protein sequence ID" value="ODV80603.1"/>
    <property type="molecule type" value="Genomic_DNA"/>
</dbReference>
<dbReference type="GeneID" id="30983575"/>
<dbReference type="AlphaFoldDB" id="A0A1E4SM65"/>
<dbReference type="RefSeq" id="XP_020065725.1">
    <property type="nucleotide sequence ID" value="XM_020209439.1"/>
</dbReference>
<dbReference type="GO" id="GO:0006893">
    <property type="term" value="P:Golgi to plasma membrane transport"/>
    <property type="evidence" value="ECO:0007669"/>
    <property type="project" value="TreeGrafter"/>
</dbReference>
<evidence type="ECO:0000313" key="2">
    <source>
        <dbReference type="Proteomes" id="UP000094285"/>
    </source>
</evidence>
<dbReference type="Pfam" id="PF09295">
    <property type="entry name" value="ChAPs"/>
    <property type="match status" value="1"/>
</dbReference>